<dbReference type="Proteomes" id="UP000244162">
    <property type="component" value="Unassembled WGS sequence"/>
</dbReference>
<evidence type="ECO:0000256" key="5">
    <source>
        <dbReference type="ARBA" id="ARBA00023315"/>
    </source>
</evidence>
<evidence type="ECO:0000256" key="1">
    <source>
        <dbReference type="ARBA" id="ARBA00005189"/>
    </source>
</evidence>
<organism evidence="7 8">
    <name type="scientific">Sphingomonas oleivorans</name>
    <dbReference type="NCBI Taxonomy" id="1735121"/>
    <lineage>
        <taxon>Bacteria</taxon>
        <taxon>Pseudomonadati</taxon>
        <taxon>Pseudomonadota</taxon>
        <taxon>Alphaproteobacteria</taxon>
        <taxon>Sphingomonadales</taxon>
        <taxon>Sphingomonadaceae</taxon>
        <taxon>Sphingomonas</taxon>
    </lineage>
</organism>
<keyword evidence="2" id="KW-0444">Lipid biosynthesis</keyword>
<accession>A0A2T5G2S8</accession>
<dbReference type="RefSeq" id="WP_107966684.1">
    <property type="nucleotide sequence ID" value="NZ_NWBU01000004.1"/>
</dbReference>
<evidence type="ECO:0000256" key="3">
    <source>
        <dbReference type="ARBA" id="ARBA00022679"/>
    </source>
</evidence>
<dbReference type="SUPFAM" id="SSF69593">
    <property type="entry name" value="Glycerol-3-phosphate (1)-acyltransferase"/>
    <property type="match status" value="1"/>
</dbReference>
<dbReference type="AlphaFoldDB" id="A0A2T5G2S8"/>
<dbReference type="EMBL" id="NWBU01000004">
    <property type="protein sequence ID" value="PTQ13452.1"/>
    <property type="molecule type" value="Genomic_DNA"/>
</dbReference>
<comment type="caution">
    <text evidence="7">The sequence shown here is derived from an EMBL/GenBank/DDBJ whole genome shotgun (WGS) entry which is preliminary data.</text>
</comment>
<comment type="pathway">
    <text evidence="1">Lipid metabolism.</text>
</comment>
<evidence type="ECO:0000259" key="6">
    <source>
        <dbReference type="SMART" id="SM00563"/>
    </source>
</evidence>
<dbReference type="CDD" id="cd07989">
    <property type="entry name" value="LPLAT_AGPAT-like"/>
    <property type="match status" value="1"/>
</dbReference>
<keyword evidence="3 7" id="KW-0808">Transferase</keyword>
<dbReference type="OrthoDB" id="9806880at2"/>
<dbReference type="InterPro" id="IPR002123">
    <property type="entry name" value="Plipid/glycerol_acylTrfase"/>
</dbReference>
<dbReference type="PANTHER" id="PTHR10434:SF64">
    <property type="entry name" value="1-ACYL-SN-GLYCEROL-3-PHOSPHATE ACYLTRANSFERASE-RELATED"/>
    <property type="match status" value="1"/>
</dbReference>
<dbReference type="Pfam" id="PF01553">
    <property type="entry name" value="Acyltransferase"/>
    <property type="match status" value="1"/>
</dbReference>
<proteinExistence type="predicted"/>
<evidence type="ECO:0000256" key="4">
    <source>
        <dbReference type="ARBA" id="ARBA00023098"/>
    </source>
</evidence>
<keyword evidence="4" id="KW-0443">Lipid metabolism</keyword>
<dbReference type="GO" id="GO:0003841">
    <property type="term" value="F:1-acylglycerol-3-phosphate O-acyltransferase activity"/>
    <property type="evidence" value="ECO:0007669"/>
    <property type="project" value="TreeGrafter"/>
</dbReference>
<gene>
    <name evidence="7" type="ORF">CLG96_05015</name>
</gene>
<feature type="domain" description="Phospholipid/glycerol acyltransferase" evidence="6">
    <location>
        <begin position="63"/>
        <end position="174"/>
    </location>
</feature>
<evidence type="ECO:0000256" key="2">
    <source>
        <dbReference type="ARBA" id="ARBA00022516"/>
    </source>
</evidence>
<name>A0A2T5G2S8_9SPHN</name>
<dbReference type="GO" id="GO:0006654">
    <property type="term" value="P:phosphatidic acid biosynthetic process"/>
    <property type="evidence" value="ECO:0007669"/>
    <property type="project" value="TreeGrafter"/>
</dbReference>
<reference evidence="7 8" key="1">
    <citation type="submission" date="2017-09" db="EMBL/GenBank/DDBJ databases">
        <title>Sphingomonas panjinensis sp.nov., isolated from oil-contaminated soil.</title>
        <authorList>
            <person name="Wang L."/>
            <person name="Chen L."/>
        </authorList>
    </citation>
    <scope>NUCLEOTIDE SEQUENCE [LARGE SCALE GENOMIC DNA]</scope>
    <source>
        <strain evidence="7 8">FW-11</strain>
    </source>
</reference>
<keyword evidence="5 7" id="KW-0012">Acyltransferase</keyword>
<dbReference type="PANTHER" id="PTHR10434">
    <property type="entry name" value="1-ACYL-SN-GLYCEROL-3-PHOSPHATE ACYLTRANSFERASE"/>
    <property type="match status" value="1"/>
</dbReference>
<evidence type="ECO:0000313" key="8">
    <source>
        <dbReference type="Proteomes" id="UP000244162"/>
    </source>
</evidence>
<protein>
    <submittedName>
        <fullName evidence="7">1-acyl-sn-glycerol-3-phosphate acyltransferase</fullName>
    </submittedName>
</protein>
<evidence type="ECO:0000313" key="7">
    <source>
        <dbReference type="EMBL" id="PTQ13452.1"/>
    </source>
</evidence>
<dbReference type="SMART" id="SM00563">
    <property type="entry name" value="PlsC"/>
    <property type="match status" value="1"/>
</dbReference>
<keyword evidence="8" id="KW-1185">Reference proteome</keyword>
<sequence length="253" mass="27080">MKPGPLRSGLALLAALTMVPGWFTEAPGSPRARVRERRFLERAARAFLRAVDMRGAPPAGPGTLYVANHMSWLDIPVLASRLDARFVAKAEVGGWPLIGLLARRAGTLFVKRERRQEAGAQADAIAERLRRGDSLILFPEGTTSDGTAVLPFRTSLFAAAAAAICVQPLAICYRRPDGTALDGADLAAFAWVDDEPLPPNAARAARAGLRAEILLQPPIPVDPAESRKSLADRCRAAVVDAYAAMRAAPNRSE</sequence>